<comment type="caution">
    <text evidence="1">The sequence shown here is derived from an EMBL/GenBank/DDBJ whole genome shotgun (WGS) entry which is preliminary data.</text>
</comment>
<keyword evidence="2" id="KW-1185">Reference proteome</keyword>
<organism evidence="1 2">
    <name type="scientific">Diversispora epigaea</name>
    <dbReference type="NCBI Taxonomy" id="1348612"/>
    <lineage>
        <taxon>Eukaryota</taxon>
        <taxon>Fungi</taxon>
        <taxon>Fungi incertae sedis</taxon>
        <taxon>Mucoromycota</taxon>
        <taxon>Glomeromycotina</taxon>
        <taxon>Glomeromycetes</taxon>
        <taxon>Diversisporales</taxon>
        <taxon>Diversisporaceae</taxon>
        <taxon>Diversispora</taxon>
    </lineage>
</organism>
<name>A0A397JYS4_9GLOM</name>
<proteinExistence type="predicted"/>
<dbReference type="AlphaFoldDB" id="A0A397JYS4"/>
<evidence type="ECO:0000313" key="1">
    <source>
        <dbReference type="EMBL" id="RHZ89993.1"/>
    </source>
</evidence>
<reference evidence="1 2" key="1">
    <citation type="submission" date="2018-08" db="EMBL/GenBank/DDBJ databases">
        <title>Genome and evolution of the arbuscular mycorrhizal fungus Diversispora epigaea (formerly Glomus versiforme) and its bacterial endosymbionts.</title>
        <authorList>
            <person name="Sun X."/>
            <person name="Fei Z."/>
            <person name="Harrison M."/>
        </authorList>
    </citation>
    <scope>NUCLEOTIDE SEQUENCE [LARGE SCALE GENOMIC DNA]</scope>
    <source>
        <strain evidence="1 2">IT104</strain>
    </source>
</reference>
<dbReference type="Proteomes" id="UP000266861">
    <property type="component" value="Unassembled WGS sequence"/>
</dbReference>
<accession>A0A397JYS4</accession>
<dbReference type="OrthoDB" id="2430094at2759"/>
<gene>
    <name evidence="1" type="ORF">Glove_9g25</name>
</gene>
<sequence>MTKILKLEQIAKEKNKLEVRIVKLEQTTKLITNDLKFLKYSTSLPNKSCSNDENMQIKNSLTHHEVDQSMTSTDLVTLNTLKQIVNTISNISNFNKTCSGKFKSLENKEINVFLDLENKKRVSNEIKQKNKEKKFQNLSLVESKKIINKIHNQNLNESFKPSINFDSIDPFKYNDDFFQLDKNQIVEQDLKQELSTSPTFRKNITSNRNLLGGKNQYN</sequence>
<protein>
    <submittedName>
        <fullName evidence="1">Uncharacterized protein</fullName>
    </submittedName>
</protein>
<evidence type="ECO:0000313" key="2">
    <source>
        <dbReference type="Proteomes" id="UP000266861"/>
    </source>
</evidence>
<dbReference type="EMBL" id="PQFF01000007">
    <property type="protein sequence ID" value="RHZ89993.1"/>
    <property type="molecule type" value="Genomic_DNA"/>
</dbReference>